<evidence type="ECO:0000259" key="1">
    <source>
        <dbReference type="Pfam" id="PF14452"/>
    </source>
</evidence>
<name>A0AB39CIV8_9BURK</name>
<sequence>MTQHNSSEPPDHAAERARTTVHVNNEVVELDDRTPTGEQILAAARLRPATGYALIRWPERGPTNEVALDDVIDLPRHGPLAEFFAIKADGVRYFTLDEERYAWAGPLDVETVRRIGRIDERMGLWLELTDEEDRLLVPGEVIDLEAPGVERLYTKKPSWHLQIRDKDYAFDQPQVIVRDALVRAGFDVSKSWEVKFKVKDRPIRPVGMNDVLDLSQPGVERLRVAPANVNNGDGTQDARRDFSLLPDDVSFLASAGLRWQTIIDGGRWLIVEGYTLPAGYNAPYCTIAVEIPEGYPSAQLDMFFCSPHLTVNGTTPPQTEHRQLIASTEFQRWSRHRGVGSEWTPGFDNLQSHFALIEHAITREVGA</sequence>
<dbReference type="InterPro" id="IPR027802">
    <property type="entry name" value="Multi-ubiquitin_dom"/>
</dbReference>
<reference evidence="2" key="1">
    <citation type="submission" date="2024-05" db="EMBL/GenBank/DDBJ databases">
        <authorList>
            <person name="Luo Y.-C."/>
            <person name="Nicholds J."/>
            <person name="Mortimer T."/>
            <person name="Maboni G."/>
        </authorList>
    </citation>
    <scope>NUCLEOTIDE SEQUENCE</scope>
    <source>
        <strain evidence="2">153920</strain>
    </source>
</reference>
<dbReference type="EMBL" id="CP158252">
    <property type="protein sequence ID" value="XDJ41987.1"/>
    <property type="molecule type" value="Genomic_DNA"/>
</dbReference>
<feature type="domain" description="Multi-ubiquitin" evidence="1">
    <location>
        <begin position="20"/>
        <end position="78"/>
    </location>
</feature>
<protein>
    <submittedName>
        <fullName evidence="2">Multiubiquitin domain-containing protein</fullName>
    </submittedName>
</protein>
<evidence type="ECO:0000313" key="2">
    <source>
        <dbReference type="EMBL" id="XDJ41987.1"/>
    </source>
</evidence>
<gene>
    <name evidence="2" type="ORF">ABRY99_13915</name>
</gene>
<dbReference type="AlphaFoldDB" id="A0AB39CIV8"/>
<accession>A0AB39CIV8</accession>
<dbReference type="Pfam" id="PF14452">
    <property type="entry name" value="Multi_ubiq"/>
    <property type="match status" value="1"/>
</dbReference>
<dbReference type="RefSeq" id="WP_368643426.1">
    <property type="nucleotide sequence ID" value="NZ_CP158252.1"/>
</dbReference>
<dbReference type="Pfam" id="PF14462">
    <property type="entry name" value="Prok-E2_E"/>
    <property type="match status" value="1"/>
</dbReference>
<organism evidence="2">
    <name type="scientific">Castellaniella ginsengisoli</name>
    <dbReference type="NCBI Taxonomy" id="546114"/>
    <lineage>
        <taxon>Bacteria</taxon>
        <taxon>Pseudomonadati</taxon>
        <taxon>Pseudomonadota</taxon>
        <taxon>Betaproteobacteria</taxon>
        <taxon>Burkholderiales</taxon>
        <taxon>Alcaligenaceae</taxon>
        <taxon>Castellaniella</taxon>
    </lineage>
</organism>
<proteinExistence type="predicted"/>
<dbReference type="InterPro" id="IPR025701">
    <property type="entry name" value="UBQ-conjugat_E2_E"/>
</dbReference>